<dbReference type="SMART" id="SM00420">
    <property type="entry name" value="HTH_DEOR"/>
    <property type="match status" value="1"/>
</dbReference>
<protein>
    <submittedName>
        <fullName evidence="5">Glycerol-3-phosphate regulon repressor</fullName>
    </submittedName>
</protein>
<dbReference type="Gene3D" id="3.40.50.1360">
    <property type="match status" value="1"/>
</dbReference>
<keyword evidence="2" id="KW-0805">Transcription regulation</keyword>
<feature type="domain" description="HTH deoR-type" evidence="4">
    <location>
        <begin position="3"/>
        <end position="58"/>
    </location>
</feature>
<dbReference type="PROSITE" id="PS51000">
    <property type="entry name" value="HTH_DEOR_2"/>
    <property type="match status" value="1"/>
</dbReference>
<keyword evidence="6" id="KW-1185">Reference proteome</keyword>
<reference evidence="5 6" key="1">
    <citation type="submission" date="2017-03" db="EMBL/GenBank/DDBJ databases">
        <authorList>
            <person name="Afonso C.L."/>
            <person name="Miller P.J."/>
            <person name="Scott M.A."/>
            <person name="Spackman E."/>
            <person name="Goraichik I."/>
            <person name="Dimitrov K.M."/>
            <person name="Suarez D.L."/>
            <person name="Swayne D.E."/>
        </authorList>
    </citation>
    <scope>NUCLEOTIDE SEQUENCE [LARGE SCALE GENOMIC DNA]</scope>
    <source>
        <strain evidence="5 6">CECT 7745</strain>
    </source>
</reference>
<name>A0A1X7BKX1_9RHOB</name>
<evidence type="ECO:0000313" key="6">
    <source>
        <dbReference type="Proteomes" id="UP000193224"/>
    </source>
</evidence>
<organism evidence="5 6">
    <name type="scientific">Roseovarius aestuarii</name>
    <dbReference type="NCBI Taxonomy" id="475083"/>
    <lineage>
        <taxon>Bacteria</taxon>
        <taxon>Pseudomonadati</taxon>
        <taxon>Pseudomonadota</taxon>
        <taxon>Alphaproteobacteria</taxon>
        <taxon>Rhodobacterales</taxon>
        <taxon>Roseobacteraceae</taxon>
        <taxon>Roseovarius</taxon>
    </lineage>
</organism>
<dbReference type="PANTHER" id="PTHR30363:SF4">
    <property type="entry name" value="GLYCEROL-3-PHOSPHATE REGULON REPRESSOR"/>
    <property type="match status" value="1"/>
</dbReference>
<proteinExistence type="predicted"/>
<dbReference type="GO" id="GO:0003700">
    <property type="term" value="F:DNA-binding transcription factor activity"/>
    <property type="evidence" value="ECO:0007669"/>
    <property type="project" value="InterPro"/>
</dbReference>
<dbReference type="Pfam" id="PF08220">
    <property type="entry name" value="HTH_DeoR"/>
    <property type="match status" value="1"/>
</dbReference>
<dbReference type="SUPFAM" id="SSF100950">
    <property type="entry name" value="NagB/RpiA/CoA transferase-like"/>
    <property type="match status" value="1"/>
</dbReference>
<dbReference type="Proteomes" id="UP000193224">
    <property type="component" value="Unassembled WGS sequence"/>
</dbReference>
<dbReference type="SUPFAM" id="SSF46785">
    <property type="entry name" value="Winged helix' DNA-binding domain"/>
    <property type="match status" value="1"/>
</dbReference>
<dbReference type="RefSeq" id="WP_085798288.1">
    <property type="nucleotide sequence ID" value="NZ_FWXB01000001.1"/>
</dbReference>
<dbReference type="PANTHER" id="PTHR30363">
    <property type="entry name" value="HTH-TYPE TRANSCRIPTIONAL REGULATOR SRLR-RELATED"/>
    <property type="match status" value="1"/>
</dbReference>
<dbReference type="InterPro" id="IPR036390">
    <property type="entry name" value="WH_DNA-bd_sf"/>
</dbReference>
<dbReference type="EMBL" id="FWXB01000001">
    <property type="protein sequence ID" value="SMC10301.1"/>
    <property type="molecule type" value="Genomic_DNA"/>
</dbReference>
<accession>A0A1X7BKX1</accession>
<dbReference type="OrthoDB" id="9814815at2"/>
<dbReference type="InterPro" id="IPR037171">
    <property type="entry name" value="NagB/RpiA_transferase-like"/>
</dbReference>
<dbReference type="Pfam" id="PF00455">
    <property type="entry name" value="DeoRC"/>
    <property type="match status" value="1"/>
</dbReference>
<dbReference type="InterPro" id="IPR036388">
    <property type="entry name" value="WH-like_DNA-bd_sf"/>
</dbReference>
<dbReference type="AlphaFoldDB" id="A0A1X7BKX1"/>
<evidence type="ECO:0000256" key="3">
    <source>
        <dbReference type="ARBA" id="ARBA00023163"/>
    </source>
</evidence>
<evidence type="ECO:0000256" key="1">
    <source>
        <dbReference type="ARBA" id="ARBA00022491"/>
    </source>
</evidence>
<gene>
    <name evidence="5" type="primary">glpR_1</name>
    <name evidence="5" type="ORF">ROA7745_00105</name>
</gene>
<keyword evidence="1" id="KW-0678">Repressor</keyword>
<keyword evidence="3" id="KW-0804">Transcription</keyword>
<sequence length="255" mass="27226">MPQSFRHPDILEIARAEGKVTVEGLAERFGVSVQTIRRDLTDLANAGRLTRVHGGATLPSGIRNIVYEERRQLNSAAKEAMARRAAEFIPDNACIFMNIGTSTEALARELTSRENLITVTNNINVAQIMGANRNCQTTLTGGSFRHTDGGLVGEMAAASLDSFKFDIAIIGCSGVDDDGELLDYDPQEVMVSQHALSRARHSILLADASKFTRNAPICIGSVNQIDTIVTNAPLPDAIAARCASSGTEVILTSGG</sequence>
<dbReference type="InterPro" id="IPR014036">
    <property type="entry name" value="DeoR-like_C"/>
</dbReference>
<evidence type="ECO:0000256" key="2">
    <source>
        <dbReference type="ARBA" id="ARBA00023015"/>
    </source>
</evidence>
<evidence type="ECO:0000313" key="5">
    <source>
        <dbReference type="EMBL" id="SMC10301.1"/>
    </source>
</evidence>
<dbReference type="SMART" id="SM01134">
    <property type="entry name" value="DeoRC"/>
    <property type="match status" value="1"/>
</dbReference>
<evidence type="ECO:0000259" key="4">
    <source>
        <dbReference type="PROSITE" id="PS51000"/>
    </source>
</evidence>
<dbReference type="Gene3D" id="1.10.10.10">
    <property type="entry name" value="Winged helix-like DNA-binding domain superfamily/Winged helix DNA-binding domain"/>
    <property type="match status" value="1"/>
</dbReference>
<dbReference type="PRINTS" id="PR00037">
    <property type="entry name" value="HTHLACR"/>
</dbReference>
<dbReference type="InterPro" id="IPR001034">
    <property type="entry name" value="DeoR_HTH"/>
</dbReference>
<dbReference type="InterPro" id="IPR050313">
    <property type="entry name" value="Carb_Metab_HTH_regulators"/>
</dbReference>